<feature type="compositionally biased region" description="Polar residues" evidence="1">
    <location>
        <begin position="174"/>
        <end position="185"/>
    </location>
</feature>
<proteinExistence type="predicted"/>
<feature type="region of interest" description="Disordered" evidence="1">
    <location>
        <begin position="136"/>
        <end position="192"/>
    </location>
</feature>
<reference evidence="2" key="1">
    <citation type="submission" date="2023-03" db="EMBL/GenBank/DDBJ databases">
        <title>Chromosome-scale reference genome and RAD-based genetic map of yellow starthistle (Centaurea solstitialis) reveal putative structural variation and QTLs associated with invader traits.</title>
        <authorList>
            <person name="Reatini B."/>
            <person name="Cang F.A."/>
            <person name="Jiang Q."/>
            <person name="Mckibben M.T.W."/>
            <person name="Barker M.S."/>
            <person name="Rieseberg L.H."/>
            <person name="Dlugosch K.M."/>
        </authorList>
    </citation>
    <scope>NUCLEOTIDE SEQUENCE</scope>
    <source>
        <strain evidence="2">CAN-66</strain>
        <tissue evidence="2">Leaf</tissue>
    </source>
</reference>
<name>A0AA38SME8_9ASTR</name>
<feature type="compositionally biased region" description="Polar residues" evidence="1">
    <location>
        <begin position="142"/>
        <end position="154"/>
    </location>
</feature>
<comment type="caution">
    <text evidence="2">The sequence shown here is derived from an EMBL/GenBank/DDBJ whole genome shotgun (WGS) entry which is preliminary data.</text>
</comment>
<accession>A0AA38SME8</accession>
<protein>
    <submittedName>
        <fullName evidence="2">Uncharacterized protein</fullName>
    </submittedName>
</protein>
<evidence type="ECO:0000256" key="1">
    <source>
        <dbReference type="SAM" id="MobiDB-lite"/>
    </source>
</evidence>
<gene>
    <name evidence="2" type="ORF">OSB04_024246</name>
</gene>
<dbReference type="Proteomes" id="UP001172457">
    <property type="component" value="Chromosome 6"/>
</dbReference>
<organism evidence="2 3">
    <name type="scientific">Centaurea solstitialis</name>
    <name type="common">yellow star-thistle</name>
    <dbReference type="NCBI Taxonomy" id="347529"/>
    <lineage>
        <taxon>Eukaryota</taxon>
        <taxon>Viridiplantae</taxon>
        <taxon>Streptophyta</taxon>
        <taxon>Embryophyta</taxon>
        <taxon>Tracheophyta</taxon>
        <taxon>Spermatophyta</taxon>
        <taxon>Magnoliopsida</taxon>
        <taxon>eudicotyledons</taxon>
        <taxon>Gunneridae</taxon>
        <taxon>Pentapetalae</taxon>
        <taxon>asterids</taxon>
        <taxon>campanulids</taxon>
        <taxon>Asterales</taxon>
        <taxon>Asteraceae</taxon>
        <taxon>Carduoideae</taxon>
        <taxon>Cardueae</taxon>
        <taxon>Centaureinae</taxon>
        <taxon>Centaurea</taxon>
    </lineage>
</organism>
<sequence>MFVSSVYINPISRNAKPKISWIICNFRKSVIYRSPRFRVCRMTNLEKRWKASKRRTGNWEGILDHIGPRLILDNFGRSPTAKACSPGSKPPYLQNASPRARTQYNARIKLWKHSQTMEGIHNYGIVIIKPSPAITRKPSLHRQPSPSRTSTTQNHHPEPPPKITIQNHRPKPPSRTTTVTVQTNHPLPPSLLTAGARKKVRGSMLARQILELVQMKLVGLKIKIGVQVRRAAEIWNLGLRKDGFCFKDTENGMLHCAFFFIHSEEVLDNHWIHGCIFFGDLWIAILGRFIGSRWSQFDRDMKWVQIRVSIIDGDDIRGRRSNLVCFFWFLGNGDIIFWWRSMIFILAVEILIGGDDNGDRLDKLKVGDYMADLRNVRDAYGDRFLFCSRKIGGILQLNGELIRISHLEGIFYWANDGRLGLHGGHLSFVDGIEVKVEYDVKVFPGFRPLFPKKKKVRGYTQKAETWKMKSNQKIVVTFNTFGKPVGEEGNELVQYIGTLVRMPNHVLNCIYGLEKGSHRKERRFSKFVIHPIETNEIKKWIFGNMGK</sequence>
<dbReference type="EMBL" id="JARYMX010000006">
    <property type="protein sequence ID" value="KAJ9544539.1"/>
    <property type="molecule type" value="Genomic_DNA"/>
</dbReference>
<dbReference type="AlphaFoldDB" id="A0AA38SME8"/>
<evidence type="ECO:0000313" key="2">
    <source>
        <dbReference type="EMBL" id="KAJ9544539.1"/>
    </source>
</evidence>
<evidence type="ECO:0000313" key="3">
    <source>
        <dbReference type="Proteomes" id="UP001172457"/>
    </source>
</evidence>
<keyword evidence="3" id="KW-1185">Reference proteome</keyword>